<dbReference type="InterPro" id="IPR037061">
    <property type="entry name" value="Lytic_TGlycoase_superhlx_L_sf"/>
</dbReference>
<evidence type="ECO:0000313" key="5">
    <source>
        <dbReference type="EMBL" id="QBF81627.1"/>
    </source>
</evidence>
<reference evidence="5 6" key="1">
    <citation type="submission" date="2019-02" db="EMBL/GenBank/DDBJ databases">
        <title>Shewanella sp. D4-2 isolated from Dokdo Island.</title>
        <authorList>
            <person name="Baek K."/>
        </authorList>
    </citation>
    <scope>NUCLEOTIDE SEQUENCE [LARGE SCALE GENOMIC DNA]</scope>
    <source>
        <strain evidence="5 6">D4-2</strain>
    </source>
</reference>
<dbReference type="AlphaFoldDB" id="A0A411PDE5"/>
<dbReference type="Gene3D" id="1.10.530.10">
    <property type="match status" value="1"/>
</dbReference>
<dbReference type="InterPro" id="IPR008939">
    <property type="entry name" value="Lytic_TGlycosylase_superhlx_U"/>
</dbReference>
<organism evidence="5 6">
    <name type="scientific">Shewanella maritima</name>
    <dbReference type="NCBI Taxonomy" id="2520507"/>
    <lineage>
        <taxon>Bacteria</taxon>
        <taxon>Pseudomonadati</taxon>
        <taxon>Pseudomonadota</taxon>
        <taxon>Gammaproteobacteria</taxon>
        <taxon>Alteromonadales</taxon>
        <taxon>Shewanellaceae</taxon>
        <taxon>Shewanella</taxon>
    </lineage>
</organism>
<dbReference type="EMBL" id="CP036200">
    <property type="protein sequence ID" value="QBF81627.1"/>
    <property type="molecule type" value="Genomic_DNA"/>
</dbReference>
<name>A0A411PDE5_9GAMM</name>
<protein>
    <submittedName>
        <fullName evidence="5">Lytic transglycosylase</fullName>
    </submittedName>
</protein>
<dbReference type="InterPro" id="IPR008258">
    <property type="entry name" value="Transglycosylase_SLT_dom_1"/>
</dbReference>
<sequence>MQQNWFSYHSPRHIVSLLMLSVCALAIAGFGGNAVASSNYTKEQQIYLDAKAALDKKQLSKYKQLRKQIPNYPLNIYLDYHEQSAGIMKMSGKDAKKALAKFETTALYNTLRYRYLSAAGEQKRWQDFLTISPDTPRDVTLQCYYNRAQLQRGDKQIGYKGAEQLWLHGRSRPKACDPLFKVWTKAGKRTDALIWQRMLLSFNANQTSLLRWLGKKLPNRKAEVDLLLKVYSDPNSLRHTRKFSGSQKVVGDIVYVGLRKLAKRDLKQATKLYQKYNNKDRFSQYESHQLNHYLVRRALVHQKQSVLAYADSQLKNLDSDDLVEMRLRWAIRDADLKALAQFMPLLSEKAKANARWQYWQARLDSKPGQFDSAMYDPLSKNRNFYGFYAAEQIKVPFSMNNKMPASDSKLKAKLYDDPGFARVIELRAIDKLIDARGEWVALLRRQDKAMRAEYGLYALNQQWYDLGVESSIQAKTWNALKLRFPPAEKATFKKASKKYQVSEYETRAISRRESAFYPYATSGVGARGLMQLMPATAKQTAKRNKLKYAGTRSLYKPELNIMLGSAYYGQLVDQYNGNRVLATAAYNAGPSNVKRWLKRSDGKLDVMSFIETIPYRETREYVQAVFSYRLIFQYQEKVAEPMFSEQELAFKY</sequence>
<comment type="similarity">
    <text evidence="1">Belongs to the transglycosylase Slt family.</text>
</comment>
<evidence type="ECO:0000259" key="3">
    <source>
        <dbReference type="Pfam" id="PF01464"/>
    </source>
</evidence>
<dbReference type="InterPro" id="IPR023346">
    <property type="entry name" value="Lysozyme-like_dom_sf"/>
</dbReference>
<dbReference type="OrthoDB" id="92254at2"/>
<dbReference type="Pfam" id="PF00760">
    <property type="entry name" value="Cucumo_coat"/>
    <property type="match status" value="1"/>
</dbReference>
<proteinExistence type="inferred from homology"/>
<dbReference type="Gene3D" id="1.10.1240.20">
    <property type="entry name" value="Lytic transglycosylase, superhelical linker domain"/>
    <property type="match status" value="1"/>
</dbReference>
<dbReference type="PROSITE" id="PS00922">
    <property type="entry name" value="TRANSGLYCOSYLASE"/>
    <property type="match status" value="1"/>
</dbReference>
<dbReference type="Pfam" id="PF01464">
    <property type="entry name" value="SLT"/>
    <property type="match status" value="1"/>
</dbReference>
<evidence type="ECO:0000256" key="1">
    <source>
        <dbReference type="ARBA" id="ARBA00007734"/>
    </source>
</evidence>
<dbReference type="GO" id="GO:0000270">
    <property type="term" value="P:peptidoglycan metabolic process"/>
    <property type="evidence" value="ECO:0007669"/>
    <property type="project" value="InterPro"/>
</dbReference>
<evidence type="ECO:0000313" key="6">
    <source>
        <dbReference type="Proteomes" id="UP000291106"/>
    </source>
</evidence>
<keyword evidence="2" id="KW-0732">Signal</keyword>
<keyword evidence="6" id="KW-1185">Reference proteome</keyword>
<dbReference type="CDD" id="cd13401">
    <property type="entry name" value="Slt70-like"/>
    <property type="match status" value="1"/>
</dbReference>
<evidence type="ECO:0000256" key="2">
    <source>
        <dbReference type="ARBA" id="ARBA00022729"/>
    </source>
</evidence>
<dbReference type="SUPFAM" id="SSF48435">
    <property type="entry name" value="Bacterial muramidases"/>
    <property type="match status" value="1"/>
</dbReference>
<gene>
    <name evidence="5" type="ORF">EXU30_02155</name>
</gene>
<dbReference type="GO" id="GO:0008933">
    <property type="term" value="F:peptidoglycan lytic transglycosylase activity"/>
    <property type="evidence" value="ECO:0007669"/>
    <property type="project" value="InterPro"/>
</dbReference>
<evidence type="ECO:0000259" key="4">
    <source>
        <dbReference type="Pfam" id="PF14718"/>
    </source>
</evidence>
<dbReference type="PANTHER" id="PTHR37423:SF5">
    <property type="entry name" value="SOLUBLE LYTIC MUREIN TRANSGLYCOSYLASE"/>
    <property type="match status" value="1"/>
</dbReference>
<dbReference type="Gene3D" id="1.25.20.10">
    <property type="entry name" value="Bacterial muramidases"/>
    <property type="match status" value="1"/>
</dbReference>
<dbReference type="GO" id="GO:0004553">
    <property type="term" value="F:hydrolase activity, hydrolyzing O-glycosyl compounds"/>
    <property type="evidence" value="ECO:0007669"/>
    <property type="project" value="InterPro"/>
</dbReference>
<dbReference type="SUPFAM" id="SSF53955">
    <property type="entry name" value="Lysozyme-like"/>
    <property type="match status" value="1"/>
</dbReference>
<dbReference type="GO" id="GO:0042597">
    <property type="term" value="C:periplasmic space"/>
    <property type="evidence" value="ECO:0007669"/>
    <property type="project" value="InterPro"/>
</dbReference>
<dbReference type="GO" id="GO:0016020">
    <property type="term" value="C:membrane"/>
    <property type="evidence" value="ECO:0007669"/>
    <property type="project" value="InterPro"/>
</dbReference>
<dbReference type="InterPro" id="IPR000189">
    <property type="entry name" value="Transglyc_AS"/>
</dbReference>
<feature type="domain" description="Transglycosylase SLT" evidence="3">
    <location>
        <begin position="492"/>
        <end position="602"/>
    </location>
</feature>
<dbReference type="PANTHER" id="PTHR37423">
    <property type="entry name" value="SOLUBLE LYTIC MUREIN TRANSGLYCOSYLASE-RELATED"/>
    <property type="match status" value="1"/>
</dbReference>
<accession>A0A411PDE5</accession>
<feature type="domain" description="Lytic transglycosylase superhelical linker" evidence="4">
    <location>
        <begin position="416"/>
        <end position="480"/>
    </location>
</feature>
<dbReference type="Proteomes" id="UP000291106">
    <property type="component" value="Chromosome"/>
</dbReference>
<dbReference type="InterPro" id="IPR012289">
    <property type="entry name" value="Lytic_TGlycosylase_superhlx_L"/>
</dbReference>
<dbReference type="Pfam" id="PF14718">
    <property type="entry name" value="SLT_L"/>
    <property type="match status" value="1"/>
</dbReference>
<dbReference type="KEGG" id="smai:EXU30_02155"/>